<dbReference type="SUPFAM" id="SSF48452">
    <property type="entry name" value="TPR-like"/>
    <property type="match status" value="1"/>
</dbReference>
<sequence length="222" mass="25345">MDKNQQAIAYMKEGKYEESAKLFNKLIEENPRDPVGYINFGNVLLHINELARAKVFFEKAIALDEYAATAYYGLGNLYFEQSVYGKAQENFQKAIELGLEEADVYYMLGLTLQKQEQFKLALPYLLRATELDQGDDELLFQYGLSLAQSNHITEAEAIFKNVLKLNAKHSDAHYNLGVIDLYYDKPEKALTHFDDALQIQPEHVLAANGKKKAEELINHNET</sequence>
<protein>
    <recommendedName>
        <fullName evidence="6">UDP-N-acetylglucosamine--peptide N-acetylglucosaminyltransferase SPINDLY</fullName>
    </recommendedName>
</protein>
<feature type="repeat" description="TPR" evidence="3">
    <location>
        <begin position="34"/>
        <end position="67"/>
    </location>
</feature>
<reference evidence="4" key="2">
    <citation type="submission" date="2020-09" db="EMBL/GenBank/DDBJ databases">
        <authorList>
            <person name="Sun Q."/>
            <person name="Zhou Y."/>
        </authorList>
    </citation>
    <scope>NUCLEOTIDE SEQUENCE</scope>
    <source>
        <strain evidence="4">CGMCC 1.15454</strain>
    </source>
</reference>
<dbReference type="AlphaFoldDB" id="A0A9W5TTU8"/>
<reference evidence="4" key="1">
    <citation type="journal article" date="2014" name="Int. J. Syst. Evol. Microbiol.">
        <title>Complete genome sequence of Corynebacterium casei LMG S-19264T (=DSM 44701T), isolated from a smear-ripened cheese.</title>
        <authorList>
            <consortium name="US DOE Joint Genome Institute (JGI-PGF)"/>
            <person name="Walter F."/>
            <person name="Albersmeier A."/>
            <person name="Kalinowski J."/>
            <person name="Ruckert C."/>
        </authorList>
    </citation>
    <scope>NUCLEOTIDE SEQUENCE</scope>
    <source>
        <strain evidence="4">CGMCC 1.15454</strain>
    </source>
</reference>
<feature type="repeat" description="TPR" evidence="3">
    <location>
        <begin position="170"/>
        <end position="203"/>
    </location>
</feature>
<dbReference type="EMBL" id="BMJD01000001">
    <property type="protein sequence ID" value="GGB28630.1"/>
    <property type="molecule type" value="Genomic_DNA"/>
</dbReference>
<dbReference type="PROSITE" id="PS50293">
    <property type="entry name" value="TPR_REGION"/>
    <property type="match status" value="1"/>
</dbReference>
<feature type="repeat" description="TPR" evidence="3">
    <location>
        <begin position="102"/>
        <end position="135"/>
    </location>
</feature>
<dbReference type="Pfam" id="PF07719">
    <property type="entry name" value="TPR_2"/>
    <property type="match status" value="1"/>
</dbReference>
<dbReference type="PANTHER" id="PTHR44943">
    <property type="entry name" value="CELLULOSE SYNTHASE OPERON PROTEIN C"/>
    <property type="match status" value="1"/>
</dbReference>
<feature type="repeat" description="TPR" evidence="3">
    <location>
        <begin position="68"/>
        <end position="101"/>
    </location>
</feature>
<keyword evidence="2 3" id="KW-0802">TPR repeat</keyword>
<evidence type="ECO:0000256" key="2">
    <source>
        <dbReference type="ARBA" id="ARBA00022803"/>
    </source>
</evidence>
<dbReference type="RefSeq" id="WP_088050733.1">
    <property type="nucleotide sequence ID" value="NZ_BMJD01000001.1"/>
</dbReference>
<comment type="caution">
    <text evidence="4">The sequence shown here is derived from an EMBL/GenBank/DDBJ whole genome shotgun (WGS) entry which is preliminary data.</text>
</comment>
<dbReference type="Pfam" id="PF13181">
    <property type="entry name" value="TPR_8"/>
    <property type="match status" value="1"/>
</dbReference>
<dbReference type="PANTHER" id="PTHR44943:SF8">
    <property type="entry name" value="TPR REPEAT-CONTAINING PROTEIN MJ0263"/>
    <property type="match status" value="1"/>
</dbReference>
<dbReference type="Pfam" id="PF13424">
    <property type="entry name" value="TPR_12"/>
    <property type="match status" value="1"/>
</dbReference>
<evidence type="ECO:0000256" key="3">
    <source>
        <dbReference type="PROSITE-ProRule" id="PRU00339"/>
    </source>
</evidence>
<accession>A0A9W5TTU8</accession>
<dbReference type="InterPro" id="IPR019734">
    <property type="entry name" value="TPR_rpt"/>
</dbReference>
<organism evidence="4 5">
    <name type="scientific">Lentibacillus populi</name>
    <dbReference type="NCBI Taxonomy" id="1827502"/>
    <lineage>
        <taxon>Bacteria</taxon>
        <taxon>Bacillati</taxon>
        <taxon>Bacillota</taxon>
        <taxon>Bacilli</taxon>
        <taxon>Bacillales</taxon>
        <taxon>Bacillaceae</taxon>
        <taxon>Lentibacillus</taxon>
    </lineage>
</organism>
<dbReference type="Pfam" id="PF13432">
    <property type="entry name" value="TPR_16"/>
    <property type="match status" value="1"/>
</dbReference>
<gene>
    <name evidence="4" type="ORF">GCM10011409_02410</name>
</gene>
<dbReference type="InterPro" id="IPR011990">
    <property type="entry name" value="TPR-like_helical_dom_sf"/>
</dbReference>
<dbReference type="InterPro" id="IPR051685">
    <property type="entry name" value="Ycf3/AcsC/BcsC/TPR_MFPF"/>
</dbReference>
<evidence type="ECO:0000256" key="1">
    <source>
        <dbReference type="ARBA" id="ARBA00022737"/>
    </source>
</evidence>
<dbReference type="PROSITE" id="PS50005">
    <property type="entry name" value="TPR"/>
    <property type="match status" value="4"/>
</dbReference>
<dbReference type="SMART" id="SM00028">
    <property type="entry name" value="TPR"/>
    <property type="match status" value="6"/>
</dbReference>
<evidence type="ECO:0000313" key="5">
    <source>
        <dbReference type="Proteomes" id="UP000621492"/>
    </source>
</evidence>
<proteinExistence type="predicted"/>
<keyword evidence="5" id="KW-1185">Reference proteome</keyword>
<dbReference type="Gene3D" id="1.25.40.10">
    <property type="entry name" value="Tetratricopeptide repeat domain"/>
    <property type="match status" value="2"/>
</dbReference>
<dbReference type="Proteomes" id="UP000621492">
    <property type="component" value="Unassembled WGS sequence"/>
</dbReference>
<keyword evidence="1" id="KW-0677">Repeat</keyword>
<name>A0A9W5TTU8_9BACI</name>
<dbReference type="InterPro" id="IPR013105">
    <property type="entry name" value="TPR_2"/>
</dbReference>
<evidence type="ECO:0000313" key="4">
    <source>
        <dbReference type="EMBL" id="GGB28630.1"/>
    </source>
</evidence>
<evidence type="ECO:0008006" key="6">
    <source>
        <dbReference type="Google" id="ProtNLM"/>
    </source>
</evidence>